<proteinExistence type="predicted"/>
<organism evidence="1 2">
    <name type="scientific">Gossypium hirsutum</name>
    <name type="common">Upland cotton</name>
    <name type="synonym">Gossypium mexicanum</name>
    <dbReference type="NCBI Taxonomy" id="3635"/>
    <lineage>
        <taxon>Eukaryota</taxon>
        <taxon>Viridiplantae</taxon>
        <taxon>Streptophyta</taxon>
        <taxon>Embryophyta</taxon>
        <taxon>Tracheophyta</taxon>
        <taxon>Spermatophyta</taxon>
        <taxon>Magnoliopsida</taxon>
        <taxon>eudicotyledons</taxon>
        <taxon>Gunneridae</taxon>
        <taxon>Pentapetalae</taxon>
        <taxon>rosids</taxon>
        <taxon>malvids</taxon>
        <taxon>Malvales</taxon>
        <taxon>Malvaceae</taxon>
        <taxon>Malvoideae</taxon>
        <taxon>Gossypium</taxon>
    </lineage>
</organism>
<name>A0ABM2ZUE1_GOSHI</name>
<dbReference type="GeneID" id="121215431"/>
<sequence>MSWTFFLILSSRPDISFAVQQLSQHLDKPTLSHLQAAHRVLRYLKGSPGSGLFFSSSTIQPVLKAFSDSDWAGCPDTRRSITGYCMFYGDSLISWKAKKQTTVSRSSTEAEYRALASTTCEIQWLHFLLTDLHQPVSRPTSLYCDNASALQLAANPVFH</sequence>
<dbReference type="InterPro" id="IPR043502">
    <property type="entry name" value="DNA/RNA_pol_sf"/>
</dbReference>
<keyword evidence="1" id="KW-1185">Reference proteome</keyword>
<gene>
    <name evidence="2" type="primary">LOC121215431</name>
</gene>
<reference evidence="1" key="1">
    <citation type="journal article" date="2020" name="Nat. Genet.">
        <title>Genomic diversifications of five Gossypium allopolyploid species and their impact on cotton improvement.</title>
        <authorList>
            <person name="Chen Z.J."/>
            <person name="Sreedasyam A."/>
            <person name="Ando A."/>
            <person name="Song Q."/>
            <person name="De Santiago L.M."/>
            <person name="Hulse-Kemp A.M."/>
            <person name="Ding M."/>
            <person name="Ye W."/>
            <person name="Kirkbride R.C."/>
            <person name="Jenkins J."/>
            <person name="Plott C."/>
            <person name="Lovell J."/>
            <person name="Lin Y.M."/>
            <person name="Vaughn R."/>
            <person name="Liu B."/>
            <person name="Simpson S."/>
            <person name="Scheffler B.E."/>
            <person name="Wen L."/>
            <person name="Saski C.A."/>
            <person name="Grover C.E."/>
            <person name="Hu G."/>
            <person name="Conover J.L."/>
            <person name="Carlson J.W."/>
            <person name="Shu S."/>
            <person name="Boston L.B."/>
            <person name="Williams M."/>
            <person name="Peterson D.G."/>
            <person name="McGee K."/>
            <person name="Jones D.C."/>
            <person name="Wendel J.F."/>
            <person name="Stelly D.M."/>
            <person name="Grimwood J."/>
            <person name="Schmutz J."/>
        </authorList>
    </citation>
    <scope>NUCLEOTIDE SEQUENCE [LARGE SCALE GENOMIC DNA]</scope>
    <source>
        <strain evidence="1">cv. TM-1</strain>
    </source>
</reference>
<dbReference type="PANTHER" id="PTHR11439">
    <property type="entry name" value="GAG-POL-RELATED RETROTRANSPOSON"/>
    <property type="match status" value="1"/>
</dbReference>
<dbReference type="SUPFAM" id="SSF56672">
    <property type="entry name" value="DNA/RNA polymerases"/>
    <property type="match status" value="1"/>
</dbReference>
<reference evidence="2" key="2">
    <citation type="submission" date="2025-08" db="UniProtKB">
        <authorList>
            <consortium name="RefSeq"/>
        </authorList>
    </citation>
    <scope>IDENTIFICATION</scope>
</reference>
<dbReference type="RefSeq" id="XP_040945845.1">
    <property type="nucleotide sequence ID" value="XM_041089911.1"/>
</dbReference>
<protein>
    <submittedName>
        <fullName evidence="2">Uncharacterized mitochondrial protein AtMg00810-like</fullName>
    </submittedName>
</protein>
<dbReference type="PANTHER" id="PTHR11439:SF498">
    <property type="entry name" value="DNAK FAMILY PROTEIN"/>
    <property type="match status" value="1"/>
</dbReference>
<evidence type="ECO:0000313" key="2">
    <source>
        <dbReference type="RefSeq" id="XP_040945845.1"/>
    </source>
</evidence>
<accession>A0ABM2ZUE1</accession>
<evidence type="ECO:0000313" key="1">
    <source>
        <dbReference type="Proteomes" id="UP000818029"/>
    </source>
</evidence>
<dbReference type="CDD" id="cd09272">
    <property type="entry name" value="RNase_HI_RT_Ty1"/>
    <property type="match status" value="1"/>
</dbReference>
<dbReference type="Proteomes" id="UP000818029">
    <property type="component" value="Chromosome D03"/>
</dbReference>